<comment type="caution">
    <text evidence="3">The sequence shown here is derived from an EMBL/GenBank/DDBJ whole genome shotgun (WGS) entry which is preliminary data.</text>
</comment>
<dbReference type="SUPFAM" id="SSF51556">
    <property type="entry name" value="Metallo-dependent hydrolases"/>
    <property type="match status" value="1"/>
</dbReference>
<protein>
    <submittedName>
        <fullName evidence="3">Putative TIM-barrel fold metal-dependent hydrolase</fullName>
    </submittedName>
</protein>
<accession>A0A4Q7LL90</accession>
<organism evidence="3 4">
    <name type="scientific">Sphaerotilus mobilis</name>
    <dbReference type="NCBI Taxonomy" id="47994"/>
    <lineage>
        <taxon>Bacteria</taxon>
        <taxon>Pseudomonadati</taxon>
        <taxon>Pseudomonadota</taxon>
        <taxon>Betaproteobacteria</taxon>
        <taxon>Burkholderiales</taxon>
        <taxon>Sphaerotilaceae</taxon>
        <taxon>Sphaerotilus</taxon>
    </lineage>
</organism>
<dbReference type="Pfam" id="PF04909">
    <property type="entry name" value="Amidohydro_2"/>
    <property type="match status" value="1"/>
</dbReference>
<dbReference type="RefSeq" id="WP_130482249.1">
    <property type="nucleotide sequence ID" value="NZ_SGWV01000009.1"/>
</dbReference>
<keyword evidence="4" id="KW-1185">Reference proteome</keyword>
<dbReference type="Proteomes" id="UP000293433">
    <property type="component" value="Unassembled WGS sequence"/>
</dbReference>
<evidence type="ECO:0000313" key="4">
    <source>
        <dbReference type="Proteomes" id="UP000293433"/>
    </source>
</evidence>
<feature type="domain" description="Amidohydrolase-related" evidence="2">
    <location>
        <begin position="99"/>
        <end position="280"/>
    </location>
</feature>
<dbReference type="InterPro" id="IPR006680">
    <property type="entry name" value="Amidohydro-rel"/>
</dbReference>
<sequence>MSASTSRRRFHALLAGAALSPLGLLAHPARAAGAAMPLFDAHIHYSHDAVELLPPQQAVAMLRAAGLRGAFVSSSDDRGTQLLAAAAPDLIVPQLRPYRTRADVATWVREPLIVDYVEQRLARHRYVGLGEFHLYGEEAALPVPRRLVALAREHGLILHAHSDIDAVERLFALWPEARVLWAHSGFERPESVRAMLRRHPRLWCDLAFRGDHADGDRIEPAWREAFDEFSTRFVIGTDTFTPERWHVIGDHAERSRRWLASLRPAQAEAIGWRNAESLLRGVA</sequence>
<feature type="chain" id="PRO_5020344071" evidence="1">
    <location>
        <begin position="32"/>
        <end position="283"/>
    </location>
</feature>
<evidence type="ECO:0000313" key="3">
    <source>
        <dbReference type="EMBL" id="RZS54943.1"/>
    </source>
</evidence>
<keyword evidence="1" id="KW-0732">Signal</keyword>
<gene>
    <name evidence="3" type="ORF">EV685_2429</name>
</gene>
<dbReference type="PROSITE" id="PS51318">
    <property type="entry name" value="TAT"/>
    <property type="match status" value="1"/>
</dbReference>
<dbReference type="GO" id="GO:0016787">
    <property type="term" value="F:hydrolase activity"/>
    <property type="evidence" value="ECO:0007669"/>
    <property type="project" value="UniProtKB-KW"/>
</dbReference>
<proteinExistence type="predicted"/>
<dbReference type="Gene3D" id="3.20.20.140">
    <property type="entry name" value="Metal-dependent hydrolases"/>
    <property type="match status" value="1"/>
</dbReference>
<keyword evidence="3" id="KW-0378">Hydrolase</keyword>
<evidence type="ECO:0000259" key="2">
    <source>
        <dbReference type="Pfam" id="PF04909"/>
    </source>
</evidence>
<name>A0A4Q7LL90_9BURK</name>
<evidence type="ECO:0000256" key="1">
    <source>
        <dbReference type="SAM" id="SignalP"/>
    </source>
</evidence>
<dbReference type="EMBL" id="SGWV01000009">
    <property type="protein sequence ID" value="RZS54943.1"/>
    <property type="molecule type" value="Genomic_DNA"/>
</dbReference>
<dbReference type="InterPro" id="IPR032466">
    <property type="entry name" value="Metal_Hydrolase"/>
</dbReference>
<feature type="signal peptide" evidence="1">
    <location>
        <begin position="1"/>
        <end position="31"/>
    </location>
</feature>
<dbReference type="OrthoDB" id="3982782at2"/>
<dbReference type="AlphaFoldDB" id="A0A4Q7LL90"/>
<dbReference type="InterPro" id="IPR006311">
    <property type="entry name" value="TAT_signal"/>
</dbReference>
<reference evidence="3 4" key="1">
    <citation type="submission" date="2019-02" db="EMBL/GenBank/DDBJ databases">
        <title>Genomic Encyclopedia of Type Strains, Phase IV (KMG-IV): sequencing the most valuable type-strain genomes for metagenomic binning, comparative biology and taxonomic classification.</title>
        <authorList>
            <person name="Goeker M."/>
        </authorList>
    </citation>
    <scope>NUCLEOTIDE SEQUENCE [LARGE SCALE GENOMIC DNA]</scope>
    <source>
        <strain evidence="3 4">DSM 10617</strain>
    </source>
</reference>